<proteinExistence type="inferred from homology"/>
<dbReference type="Proteomes" id="UP000199095">
    <property type="component" value="Unassembled WGS sequence"/>
</dbReference>
<dbReference type="Gene3D" id="1.10.10.10">
    <property type="entry name" value="Winged helix-like DNA-binding domain superfamily/Winged helix DNA-binding domain"/>
    <property type="match status" value="1"/>
</dbReference>
<protein>
    <recommendedName>
        <fullName evidence="4">HTH-type transcriptional regulator</fullName>
    </recommendedName>
</protein>
<dbReference type="OrthoDB" id="9800374at2"/>
<organism evidence="5 6">
    <name type="scientific">Salinibacillus kushneri</name>
    <dbReference type="NCBI Taxonomy" id="237682"/>
    <lineage>
        <taxon>Bacteria</taxon>
        <taxon>Bacillati</taxon>
        <taxon>Bacillota</taxon>
        <taxon>Bacilli</taxon>
        <taxon>Bacillales</taxon>
        <taxon>Bacillaceae</taxon>
        <taxon>Salinibacillus</taxon>
    </lineage>
</organism>
<dbReference type="STRING" id="237682.SAMN05421676_105204"/>
<reference evidence="6" key="1">
    <citation type="submission" date="2016-10" db="EMBL/GenBank/DDBJ databases">
        <authorList>
            <person name="Varghese N."/>
            <person name="Submissions S."/>
        </authorList>
    </citation>
    <scope>NUCLEOTIDE SEQUENCE [LARGE SCALE GENOMIC DNA]</scope>
    <source>
        <strain evidence="6">CGMCC 1.3566</strain>
    </source>
</reference>
<accession>A0A1I0F5C4</accession>
<dbReference type="InterPro" id="IPR036390">
    <property type="entry name" value="WH_DNA-bd_sf"/>
</dbReference>
<dbReference type="InterPro" id="IPR026282">
    <property type="entry name" value="MJ1563"/>
</dbReference>
<dbReference type="InterPro" id="IPR052362">
    <property type="entry name" value="HTH-GbsR_regulator"/>
</dbReference>
<keyword evidence="3 4" id="KW-0804">Transcription</keyword>
<evidence type="ECO:0000256" key="1">
    <source>
        <dbReference type="ARBA" id="ARBA00023015"/>
    </source>
</evidence>
<keyword evidence="6" id="KW-1185">Reference proteome</keyword>
<evidence type="ECO:0000256" key="2">
    <source>
        <dbReference type="ARBA" id="ARBA00023125"/>
    </source>
</evidence>
<keyword evidence="1 4" id="KW-0805">Transcription regulation</keyword>
<evidence type="ECO:0000313" key="6">
    <source>
        <dbReference type="Proteomes" id="UP000199095"/>
    </source>
</evidence>
<evidence type="ECO:0000256" key="4">
    <source>
        <dbReference type="PIRNR" id="PIRNR006707"/>
    </source>
</evidence>
<dbReference type="AlphaFoldDB" id="A0A1I0F5C4"/>
<gene>
    <name evidence="5" type="ORF">SAMN05421676_105204</name>
</gene>
<dbReference type="GO" id="GO:0003677">
    <property type="term" value="F:DNA binding"/>
    <property type="evidence" value="ECO:0007669"/>
    <property type="project" value="UniProtKB-UniRule"/>
</dbReference>
<sequence>MDKPSQDERAREKLDNAEGYVIEAISETMDLYGVTPAAGKIYATMYFKDQMNLDEMREELSMSKPSMSTNVRKLQQIEMVKKKFQRGTRKHTYTAEKNFFHSFMAYFCQMWEREVKMNLQAIHKAEKELSEIIEDSSVSESIRNKAGEDYHLLDQSKVYYHWLEKLVESIRSEEIFEFLPKETEENKS</sequence>
<dbReference type="RefSeq" id="WP_093134565.1">
    <property type="nucleotide sequence ID" value="NZ_FOHJ01000005.1"/>
</dbReference>
<comment type="similarity">
    <text evidence="4">Belongs to the GbsR family.</text>
</comment>
<dbReference type="NCBIfam" id="NF047500">
    <property type="entry name" value="choline_R_CudC"/>
    <property type="match status" value="1"/>
</dbReference>
<dbReference type="EMBL" id="FOHJ01000005">
    <property type="protein sequence ID" value="SET53034.1"/>
    <property type="molecule type" value="Genomic_DNA"/>
</dbReference>
<evidence type="ECO:0000313" key="5">
    <source>
        <dbReference type="EMBL" id="SET53034.1"/>
    </source>
</evidence>
<dbReference type="PANTHER" id="PTHR38465:SF1">
    <property type="entry name" value="HTH-TYPE TRANSCRIPTIONAL REGULATOR MJ1563-RELATED"/>
    <property type="match status" value="1"/>
</dbReference>
<dbReference type="SUPFAM" id="SSF46785">
    <property type="entry name" value="Winged helix' DNA-binding domain"/>
    <property type="match status" value="1"/>
</dbReference>
<keyword evidence="2 4" id="KW-0238">DNA-binding</keyword>
<dbReference type="PANTHER" id="PTHR38465">
    <property type="entry name" value="HTH-TYPE TRANSCRIPTIONAL REGULATOR MJ1563-RELATED"/>
    <property type="match status" value="1"/>
</dbReference>
<dbReference type="InterPro" id="IPR036388">
    <property type="entry name" value="WH-like_DNA-bd_sf"/>
</dbReference>
<evidence type="ECO:0000256" key="3">
    <source>
        <dbReference type="ARBA" id="ARBA00023163"/>
    </source>
</evidence>
<dbReference type="PIRSF" id="PIRSF006707">
    <property type="entry name" value="MJ1563"/>
    <property type="match status" value="1"/>
</dbReference>
<name>A0A1I0F5C4_9BACI</name>